<feature type="transmembrane region" description="Helical" evidence="1">
    <location>
        <begin position="102"/>
        <end position="121"/>
    </location>
</feature>
<keyword evidence="1" id="KW-1133">Transmembrane helix</keyword>
<gene>
    <name evidence="3" type="ORF">GOALK_014_00040</name>
</gene>
<accession>F9VQ92</accession>
<dbReference type="InterPro" id="IPR000045">
    <property type="entry name" value="Prepilin_IV_endopep_pep"/>
</dbReference>
<protein>
    <recommendedName>
        <fullName evidence="2">Prepilin type IV endopeptidase peptidase domain-containing protein</fullName>
    </recommendedName>
</protein>
<feature type="transmembrane region" description="Helical" evidence="1">
    <location>
        <begin position="14"/>
        <end position="32"/>
    </location>
</feature>
<dbReference type="STRING" id="1027371.GOALK_014_00040"/>
<dbReference type="GO" id="GO:0004190">
    <property type="term" value="F:aspartic-type endopeptidase activity"/>
    <property type="evidence" value="ECO:0007669"/>
    <property type="project" value="InterPro"/>
</dbReference>
<feature type="domain" description="Prepilin type IV endopeptidase peptidase" evidence="2">
    <location>
        <begin position="22"/>
        <end position="118"/>
    </location>
</feature>
<evidence type="ECO:0000256" key="1">
    <source>
        <dbReference type="SAM" id="Phobius"/>
    </source>
</evidence>
<dbReference type="EMBL" id="BACI01000014">
    <property type="protein sequence ID" value="GAA10781.1"/>
    <property type="molecule type" value="Genomic_DNA"/>
</dbReference>
<dbReference type="Pfam" id="PF01478">
    <property type="entry name" value="Peptidase_A24"/>
    <property type="match status" value="1"/>
</dbReference>
<comment type="caution">
    <text evidence="3">The sequence shown here is derived from an EMBL/GenBank/DDBJ whole genome shotgun (WGS) entry which is preliminary data.</text>
</comment>
<dbReference type="AlphaFoldDB" id="F9VQ92"/>
<dbReference type="eggNOG" id="COG1989">
    <property type="taxonomic scope" value="Bacteria"/>
</dbReference>
<dbReference type="Gene3D" id="1.20.120.1220">
    <property type="match status" value="1"/>
</dbReference>
<evidence type="ECO:0000313" key="3">
    <source>
        <dbReference type="EMBL" id="GAA10781.1"/>
    </source>
</evidence>
<keyword evidence="1" id="KW-0812">Transmembrane</keyword>
<feature type="transmembrane region" description="Helical" evidence="1">
    <location>
        <begin position="44"/>
        <end position="69"/>
    </location>
</feature>
<evidence type="ECO:0000313" key="4">
    <source>
        <dbReference type="Proteomes" id="UP000003558"/>
    </source>
</evidence>
<organism evidence="3 4">
    <name type="scientific">Gordonia alkanivorans NBRC 16433</name>
    <dbReference type="NCBI Taxonomy" id="1027371"/>
    <lineage>
        <taxon>Bacteria</taxon>
        <taxon>Bacillati</taxon>
        <taxon>Actinomycetota</taxon>
        <taxon>Actinomycetes</taxon>
        <taxon>Mycobacteriales</taxon>
        <taxon>Gordoniaceae</taxon>
        <taxon>Gordonia</taxon>
    </lineage>
</organism>
<evidence type="ECO:0000259" key="2">
    <source>
        <dbReference type="Pfam" id="PF01478"/>
    </source>
</evidence>
<reference evidence="3 4" key="1">
    <citation type="submission" date="2011-05" db="EMBL/GenBank/DDBJ databases">
        <title>Whole genome shotgun sequence of Gordonia alkanivorans NBRC 16433.</title>
        <authorList>
            <person name="Hosoyama A."/>
            <person name="Nakamura S."/>
            <person name="Takarada H."/>
            <person name="Tsuchikane K."/>
            <person name="Yamazaki S."/>
            <person name="Fujita N."/>
        </authorList>
    </citation>
    <scope>NUCLEOTIDE SEQUENCE [LARGE SCALE GENOMIC DNA]</scope>
    <source>
        <strain evidence="3 4">NBRC 16433</strain>
    </source>
</reference>
<name>F9VQ92_9ACTN</name>
<proteinExistence type="predicted"/>
<dbReference type="GO" id="GO:0016020">
    <property type="term" value="C:membrane"/>
    <property type="evidence" value="ECO:0007669"/>
    <property type="project" value="InterPro"/>
</dbReference>
<sequence>METVDDAVGDTREARHMVEPAILFWLLAIAVTDARTRRIPNAMVWPGFCAVAVVAVAQPAVGLAAAAAATPYLLTFTAGWCGGGDVKLAFACGGLALRWDTAMIMVACASLVSLVIALMDVGRRAPRRGHAHAPALVGALIAVSDLA</sequence>
<dbReference type="Proteomes" id="UP000003558">
    <property type="component" value="Unassembled WGS sequence"/>
</dbReference>
<keyword evidence="1" id="KW-0472">Membrane</keyword>